<proteinExistence type="predicted"/>
<dbReference type="InterPro" id="IPR006162">
    <property type="entry name" value="Ppantetheine_attach_site"/>
</dbReference>
<feature type="region of interest" description="Disordered" evidence="10">
    <location>
        <begin position="1"/>
        <end position="35"/>
    </location>
</feature>
<evidence type="ECO:0000256" key="4">
    <source>
        <dbReference type="ARBA" id="ARBA00022553"/>
    </source>
</evidence>
<dbReference type="Pfam" id="PF02801">
    <property type="entry name" value="Ketoacyl-synt_C"/>
    <property type="match status" value="2"/>
</dbReference>
<gene>
    <name evidence="14" type="ORF">HCJ93_28045</name>
</gene>
<feature type="region of interest" description="Disordered" evidence="10">
    <location>
        <begin position="1052"/>
        <end position="1094"/>
    </location>
</feature>
<dbReference type="SMART" id="SM00827">
    <property type="entry name" value="PKS_AT"/>
    <property type="match status" value="2"/>
</dbReference>
<dbReference type="InterPro" id="IPR055123">
    <property type="entry name" value="SpnB-like_Rossmann"/>
</dbReference>
<dbReference type="InterPro" id="IPR001227">
    <property type="entry name" value="Ac_transferase_dom_sf"/>
</dbReference>
<dbReference type="PANTHER" id="PTHR43775">
    <property type="entry name" value="FATTY ACID SYNTHASE"/>
    <property type="match status" value="1"/>
</dbReference>
<dbReference type="Pfam" id="PF00109">
    <property type="entry name" value="ketoacyl-synt"/>
    <property type="match status" value="2"/>
</dbReference>
<dbReference type="InterPro" id="IPR041618">
    <property type="entry name" value="PKS_DE"/>
</dbReference>
<dbReference type="InterPro" id="IPR050091">
    <property type="entry name" value="PKS_NRPS_Biosynth_Enz"/>
</dbReference>
<feature type="domain" description="Carrier" evidence="11">
    <location>
        <begin position="2749"/>
        <end position="2824"/>
    </location>
</feature>
<feature type="region of interest" description="C-terminal hotdog fold" evidence="9">
    <location>
        <begin position="1093"/>
        <end position="1232"/>
    </location>
</feature>
<keyword evidence="5" id="KW-0808">Transferase</keyword>
<feature type="active site" description="Proton donor; for dehydratase activity" evidence="9">
    <location>
        <position position="1154"/>
    </location>
</feature>
<dbReference type="Pfam" id="PF00698">
    <property type="entry name" value="Acyl_transf_1"/>
    <property type="match status" value="2"/>
</dbReference>
<dbReference type="Pfam" id="PF22953">
    <property type="entry name" value="SpnB_Rossmann"/>
    <property type="match status" value="1"/>
</dbReference>
<evidence type="ECO:0000259" key="11">
    <source>
        <dbReference type="PROSITE" id="PS50075"/>
    </source>
</evidence>
<evidence type="ECO:0000256" key="6">
    <source>
        <dbReference type="ARBA" id="ARBA00023194"/>
    </source>
</evidence>
<feature type="compositionally biased region" description="Low complexity" evidence="10">
    <location>
        <begin position="7"/>
        <end position="20"/>
    </location>
</feature>
<evidence type="ECO:0000256" key="7">
    <source>
        <dbReference type="ARBA" id="ARBA00023268"/>
    </source>
</evidence>
<accession>A0ABX1AGN3</accession>
<dbReference type="InterPro" id="IPR018201">
    <property type="entry name" value="Ketoacyl_synth_AS"/>
</dbReference>
<dbReference type="SMART" id="SM01294">
    <property type="entry name" value="PKS_PP_betabranch"/>
    <property type="match status" value="2"/>
</dbReference>
<dbReference type="Pfam" id="PF18369">
    <property type="entry name" value="PKS_DE"/>
    <property type="match status" value="1"/>
</dbReference>
<dbReference type="InterPro" id="IPR049900">
    <property type="entry name" value="PKS_mFAS_DH"/>
</dbReference>
<dbReference type="SMART" id="SM00826">
    <property type="entry name" value="PKS_DH"/>
    <property type="match status" value="1"/>
</dbReference>
<dbReference type="PROSITE" id="PS52019">
    <property type="entry name" value="PKS_MFAS_DH"/>
    <property type="match status" value="1"/>
</dbReference>
<keyword evidence="6" id="KW-0045">Antibiotic biosynthesis</keyword>
<evidence type="ECO:0000256" key="10">
    <source>
        <dbReference type="SAM" id="MobiDB-lite"/>
    </source>
</evidence>
<dbReference type="InterPro" id="IPR042104">
    <property type="entry name" value="PKS_dehydratase_sf"/>
</dbReference>
<feature type="domain" description="Ketosynthase family 3 (KS3)" evidence="12">
    <location>
        <begin position="1776"/>
        <end position="2202"/>
    </location>
</feature>
<dbReference type="Pfam" id="PF08990">
    <property type="entry name" value="Docking"/>
    <property type="match status" value="1"/>
</dbReference>
<keyword evidence="4" id="KW-0597">Phosphoprotein</keyword>
<reference evidence="14 15" key="1">
    <citation type="submission" date="2020-03" db="EMBL/GenBank/DDBJ databases">
        <title>WGS of actinomycetes isolated from Thailand.</title>
        <authorList>
            <person name="Thawai C."/>
        </authorList>
    </citation>
    <scope>NUCLEOTIDE SEQUENCE [LARGE SCALE GENOMIC DNA]</scope>
    <source>
        <strain evidence="14 15">SBST2-5</strain>
    </source>
</reference>
<dbReference type="Gene3D" id="1.10.1200.10">
    <property type="entry name" value="ACP-like"/>
    <property type="match status" value="2"/>
</dbReference>
<dbReference type="InterPro" id="IPR016036">
    <property type="entry name" value="Malonyl_transacylase_ACP-bd"/>
</dbReference>
<dbReference type="SUPFAM" id="SSF53901">
    <property type="entry name" value="Thiolase-like"/>
    <property type="match status" value="2"/>
</dbReference>
<dbReference type="InterPro" id="IPR014043">
    <property type="entry name" value="Acyl_transferase_dom"/>
</dbReference>
<dbReference type="InterPro" id="IPR032821">
    <property type="entry name" value="PKS_assoc"/>
</dbReference>
<dbReference type="Proteomes" id="UP000730591">
    <property type="component" value="Unassembled WGS sequence"/>
</dbReference>
<dbReference type="InterPro" id="IPR016039">
    <property type="entry name" value="Thiolase-like"/>
</dbReference>
<keyword evidence="3" id="KW-0596">Phosphopantetheine</keyword>
<dbReference type="SMART" id="SM00825">
    <property type="entry name" value="PKS_KS"/>
    <property type="match status" value="2"/>
</dbReference>
<dbReference type="Gene3D" id="3.10.129.110">
    <property type="entry name" value="Polyketide synthase dehydratase"/>
    <property type="match status" value="1"/>
</dbReference>
<evidence type="ECO:0000256" key="3">
    <source>
        <dbReference type="ARBA" id="ARBA00022450"/>
    </source>
</evidence>
<evidence type="ECO:0000256" key="1">
    <source>
        <dbReference type="ARBA" id="ARBA00001957"/>
    </source>
</evidence>
<dbReference type="CDD" id="cd00833">
    <property type="entry name" value="PKS"/>
    <property type="match status" value="2"/>
</dbReference>
<comment type="caution">
    <text evidence="14">The sequence shown here is derived from an EMBL/GenBank/DDBJ whole genome shotgun (WGS) entry which is preliminary data.</text>
</comment>
<evidence type="ECO:0000259" key="12">
    <source>
        <dbReference type="PROSITE" id="PS52004"/>
    </source>
</evidence>
<dbReference type="Pfam" id="PF16197">
    <property type="entry name" value="KAsynt_C_assoc"/>
    <property type="match status" value="2"/>
</dbReference>
<evidence type="ECO:0000313" key="15">
    <source>
        <dbReference type="Proteomes" id="UP000730591"/>
    </source>
</evidence>
<name>A0ABX1AGN3_9ACTN</name>
<dbReference type="CDD" id="cd08956">
    <property type="entry name" value="KR_3_FAS_SDR_x"/>
    <property type="match status" value="1"/>
</dbReference>
<feature type="compositionally biased region" description="Polar residues" evidence="10">
    <location>
        <begin position="25"/>
        <end position="35"/>
    </location>
</feature>
<dbReference type="InterPro" id="IPR020806">
    <property type="entry name" value="PKS_PP-bd"/>
</dbReference>
<evidence type="ECO:0000259" key="13">
    <source>
        <dbReference type="PROSITE" id="PS52019"/>
    </source>
</evidence>
<dbReference type="Pfam" id="PF14765">
    <property type="entry name" value="PS-DH"/>
    <property type="match status" value="1"/>
</dbReference>
<dbReference type="PROSITE" id="PS50075">
    <property type="entry name" value="CARRIER"/>
    <property type="match status" value="2"/>
</dbReference>
<feature type="domain" description="Carrier" evidence="11">
    <location>
        <begin position="1677"/>
        <end position="1755"/>
    </location>
</feature>
<dbReference type="InterPro" id="IPR020807">
    <property type="entry name" value="PKS_DH"/>
</dbReference>
<dbReference type="InterPro" id="IPR049551">
    <property type="entry name" value="PKS_DH_C"/>
</dbReference>
<dbReference type="PROSITE" id="PS50890">
    <property type="entry name" value="PUA"/>
    <property type="match status" value="1"/>
</dbReference>
<dbReference type="Gene3D" id="6.10.140.1830">
    <property type="match status" value="1"/>
</dbReference>
<dbReference type="InterPro" id="IPR036291">
    <property type="entry name" value="NAD(P)-bd_dom_sf"/>
</dbReference>
<keyword evidence="7" id="KW-0511">Multifunctional enzyme</keyword>
<dbReference type="PROSITE" id="PS00606">
    <property type="entry name" value="KS3_1"/>
    <property type="match status" value="2"/>
</dbReference>
<keyword evidence="8" id="KW-0012">Acyltransferase</keyword>
<protein>
    <submittedName>
        <fullName evidence="14">SDR family NAD(P)-dependent oxidoreductase</fullName>
    </submittedName>
</protein>
<dbReference type="Pfam" id="PF08659">
    <property type="entry name" value="KR"/>
    <property type="match status" value="1"/>
</dbReference>
<keyword evidence="15" id="KW-1185">Reference proteome</keyword>
<dbReference type="Gene3D" id="3.40.47.10">
    <property type="match status" value="2"/>
</dbReference>
<dbReference type="SUPFAM" id="SSF51735">
    <property type="entry name" value="NAD(P)-binding Rossmann-fold domains"/>
    <property type="match status" value="2"/>
</dbReference>
<dbReference type="Pfam" id="PF00550">
    <property type="entry name" value="PP-binding"/>
    <property type="match status" value="2"/>
</dbReference>
<evidence type="ECO:0000256" key="9">
    <source>
        <dbReference type="PROSITE-ProRule" id="PRU01363"/>
    </source>
</evidence>
<dbReference type="InterPro" id="IPR009081">
    <property type="entry name" value="PP-bd_ACP"/>
</dbReference>
<dbReference type="InterPro" id="IPR049552">
    <property type="entry name" value="PKS_DH_N"/>
</dbReference>
<dbReference type="EMBL" id="JAATEM010000048">
    <property type="protein sequence ID" value="NJP53814.1"/>
    <property type="molecule type" value="Genomic_DNA"/>
</dbReference>
<dbReference type="Gene3D" id="3.30.70.3290">
    <property type="match status" value="2"/>
</dbReference>
<dbReference type="InterPro" id="IPR013968">
    <property type="entry name" value="PKS_KR"/>
</dbReference>
<dbReference type="PANTHER" id="PTHR43775:SF51">
    <property type="entry name" value="INACTIVE PHENOLPHTHIOCEROL SYNTHESIS POLYKETIDE SYNTHASE TYPE I PKS1-RELATED"/>
    <property type="match status" value="1"/>
</dbReference>
<sequence length="2829" mass="298620">MPSTRWTSTSSSTLLSTATAPDPTRSVSDPMSNPNDKVVAALRASLKETERLRQHNRELAERGREPIAIVAMSCRYPGGVRTPEDLWRLVAAGEDAVSEFPTDRGWELDGLYDHGGFLYDAADFDPAFFGISPREALAMDPQQRLLLETSWEAVERAGIDPRTLRGSRTGVFAGVMYHDYGTLVDASPDAVEGYVYNGSAGSVASGRVAYTLGLEGPAVTVDTACSSSLIALHLAVQSLRNGECSLALAGGVAVMSTPTLFDEFSRGQGHGLAPDGRCKAFADSADGTSLSEGVGLLLLERLSDARRNGHPVLAVIRSTAANQDGASNGLTAPNGPAQERVIRDALVAAGLTGADVDVVEAHGTGTTLGDPIEAQALLATYGQDHSPEQPLWLGSLKSNIGHTQAAAGVGGVIKMVMAMRHGLLPRTLHVDTPSTHVDWDSGAVSLLTEERPWPAADRPRRAAVSSFGVSGTNTHAVLEEAPEDESARDLPERGAGMPVVPWVLSARSADALREQAAKLREFVHTNPADVGFSLATGRSVFEHRAVLYNNGPGGLDAALTALAEGRDAAPGLVTGTGHRAARTAFLFTGQGSQYPGMGRELHAAYPVFAAAFDEVCAALDPHLDRPLREVVFAEPGTAEAELLDQTQYTQAGLFAVEVALFRLVEAWGLRPAALLGHSVGELAAAHVAGVLRLPDACALVAARGRLMQELPVGGAMVSVRATEDEVMEVLAGRTERVSVAAVNGPRSVVVSGDEETVLAVAAELAERGRRTKRLNVSHAFHSPRMDAMLDDFRAVARSLRYSDPLIPVVSDVTGRTATAEELTDPDYWVRHVRQAVRFADGVRTLGELGVGSCLELGPGGVLSGMGQDCLPGDAVAFAAALRRDRAEPESVVEAVATVFARGARVDWATLFAGSGARRVDLPTYPFQRQRYWPKAPSGAAGDVRSLGLESVDHPLLGAVLESADGDELLFTSRVSLAAQPWIRGHRVEGAALLPGTALAELAVRAGDRAGCPLLEELTLEAPLVLPEDGGLRLRVRVGAADASGLRTLTVHARPDEDTGQDGLPWTRHASGTLSPDRADAGQDLSGAWPPAGAEPLDIEGRYERFRESGFEYGPEFQGLRAAWRRGDEVFAEVALPADLAEDAADFELHPALFDAALQTVGLSSLAEDGAPALMPFSWRGIRLHATGATVLRVRLTVTGQEEVRLDAADALGSPVLTVDSLALRPLSGRAAEAAAAATLRDALFRVEWVPVEAAQAEGPDPVWLSAGEGLDGLSASKVVVAPCPPGERTSLHWVLDLVKRWLTEERFADSRLVLLTRNAIVTSPEDTPDLEHAAIWGLIRSAQSEHPDRLVLIDTDDPTHDLRGALTTGEPQVAIRQGQFLVPRLARTTVTPADAPVFRPDSTVLITGATGTLAGLLAHHLVTHHHVQNLVLLSRRPAHTLATTLNELGAHTTVVTGDVTDPDTLTHTLTHHPITAVIHTAATLHDATLDTLTTHHLDTVLKPKLDGALLLHELTTQHTPHLDAFILFSSAAATFGGPGQAAYAAANTFLDTLAHHRHTHGQPALSLGWGLWQDRSTMTGNLTHTDLHRMTRHGVSGLSAAEGLALFDAACAAGEAHLLPIRLDVAALGRSFGAEEPVPALLRGLVRRQVRRAAAREGAEPQGRSLAARLGELEPAERMAFVLGLVREHTAGILGYAGAGGVEAELSFRDLGFDSLTGIELRNRLASATGLRLPATLVFDHPSPVELARYLVTEALGDEPGTAAGPARRSDLDPDEDAVAVVAMACRYPGGVRTPEDLWRLVRSGGDAISGFPADRGWDTEALYHPDPDHPGTTYAVEGGFLYDAAEFDAGFFGISPREALAMDPQQRLLLETSWEAVERAGIDPRTLRGSRTGVFAGLMYHDYGTQVTEVPEGLEAFLGSGSSGSIASGRVAYHLGLEGPAITVDTACSSSLVALHLAAQSLRNGECSLALAGGVTVMTTPGTFIGFSRQRGLARDGRCKAFADSADGTGWGEGAGVVLLERLSDARRNGHPVLAVVRGSAVNQDGASNGLTAPNGPAQQRVIRQALSSAGLTGADVDAVEAHGTGTSLGDPIEAQALLATYGQEHTDEQPLWLGSLKSNIGHTQAAAGVGGVIKMVMAMRHGLLPRTLHVDTPSTHVDWDSGAVSLLTEERPWPAADRPRRAAVSSFGISGTNAHVVLEHAAPDEAGTEEGEPGGVVAPPWVLSGRSPEALRAQAARLRDFVQERQELTAAQVGLSLATTRSAFAYRGAVLGDDPAERLAALEALARGEGSPSVVTGTAAGGHKVAFLFSGQGTQRPGMCRELYASSEVFAAAFDEICAPFGPLLELPLAEVVFAESGSPEAELLDRTEYAQPALFAVEVALFRLLEAWGLRPELLAGHSIGELAAAHVAGVFDLPDAARLVAARGRLMQSLPADGAMASLQAAEDEVLPLLSGRTHEVGVAAVNGSSAVVVSGREGAVEEIVAHFKGLGRRTRRLRVSHAFHSPLLDPVLDEFAAVAREVSYRAPRVPVVSDVTGETASDGLLQDPGYWVRHAREAVRFADQLTHLEKEGVTAYVEVGPDAVLAAMARECLGGQALVVPVQRRDRADARALATAVAELHVHGVSPDWAAVFAPTGARTVELPTYAFQRTAYWLPSGPQQAPAGGSDLERRFWRAVGSRDVAALAALLDVDSAREADSLNAVLSLLSAWDHSRAPAATDAPEDAQPSEDDGDLARALAEASEDERPALLLEALRSAASAVLGHADPHALPAEQDFLDAGFASLTAVELSARLTKVTGLDLPPTLIYDHPTPAELAAHLHEEMKRTAS</sequence>
<evidence type="ECO:0000256" key="5">
    <source>
        <dbReference type="ARBA" id="ARBA00022679"/>
    </source>
</evidence>
<feature type="domain" description="PKS/mFAS DH" evidence="13">
    <location>
        <begin position="953"/>
        <end position="1232"/>
    </location>
</feature>
<feature type="region of interest" description="N-terminal hotdog fold" evidence="9">
    <location>
        <begin position="953"/>
        <end position="1080"/>
    </location>
</feature>
<dbReference type="Gene3D" id="3.40.50.720">
    <property type="entry name" value="NAD(P)-binding Rossmann-like Domain"/>
    <property type="match status" value="1"/>
</dbReference>
<dbReference type="PROSITE" id="PS00012">
    <property type="entry name" value="PHOSPHOPANTETHEINE"/>
    <property type="match status" value="1"/>
</dbReference>
<dbReference type="SUPFAM" id="SSF55048">
    <property type="entry name" value="Probable ACP-binding domain of malonyl-CoA ACP transacylase"/>
    <property type="match status" value="2"/>
</dbReference>
<dbReference type="PROSITE" id="PS52004">
    <property type="entry name" value="KS3_2"/>
    <property type="match status" value="2"/>
</dbReference>
<dbReference type="SMART" id="SM00823">
    <property type="entry name" value="PKS_PP"/>
    <property type="match status" value="2"/>
</dbReference>
<evidence type="ECO:0000313" key="14">
    <source>
        <dbReference type="EMBL" id="NJP53814.1"/>
    </source>
</evidence>
<dbReference type="InterPro" id="IPR014030">
    <property type="entry name" value="Ketoacyl_synth_N"/>
</dbReference>
<evidence type="ECO:0000256" key="2">
    <source>
        <dbReference type="ARBA" id="ARBA00004792"/>
    </source>
</evidence>
<dbReference type="SUPFAM" id="SSF47336">
    <property type="entry name" value="ACP-like"/>
    <property type="match status" value="2"/>
</dbReference>
<comment type="cofactor">
    <cofactor evidence="1">
        <name>pantetheine 4'-phosphate</name>
        <dbReference type="ChEBI" id="CHEBI:47942"/>
    </cofactor>
</comment>
<dbReference type="InterPro" id="IPR014031">
    <property type="entry name" value="Ketoacyl_synth_C"/>
</dbReference>
<dbReference type="Pfam" id="PF21089">
    <property type="entry name" value="PKS_DH_N"/>
    <property type="match status" value="1"/>
</dbReference>
<feature type="active site" description="Proton acceptor; for dehydratase activity" evidence="9">
    <location>
        <position position="985"/>
    </location>
</feature>
<dbReference type="Gene3D" id="3.40.366.10">
    <property type="entry name" value="Malonyl-Coenzyme A Acyl Carrier Protein, domain 2"/>
    <property type="match status" value="2"/>
</dbReference>
<dbReference type="SUPFAM" id="SSF52151">
    <property type="entry name" value="FabD/lysophospholipase-like"/>
    <property type="match status" value="2"/>
</dbReference>
<dbReference type="SMART" id="SM00822">
    <property type="entry name" value="PKS_KR"/>
    <property type="match status" value="1"/>
</dbReference>
<dbReference type="InterPro" id="IPR057326">
    <property type="entry name" value="KR_dom"/>
</dbReference>
<organism evidence="14 15">
    <name type="scientific">Streptomyces composti</name>
    <dbReference type="NCBI Taxonomy" id="2720025"/>
    <lineage>
        <taxon>Bacteria</taxon>
        <taxon>Bacillati</taxon>
        <taxon>Actinomycetota</taxon>
        <taxon>Actinomycetes</taxon>
        <taxon>Kitasatosporales</taxon>
        <taxon>Streptomycetaceae</taxon>
        <taxon>Streptomyces</taxon>
    </lineage>
</organism>
<dbReference type="InterPro" id="IPR015083">
    <property type="entry name" value="NorB/c/GfsB-D-like_docking"/>
</dbReference>
<comment type="pathway">
    <text evidence="2">Antibiotic biosynthesis.</text>
</comment>
<dbReference type="InterPro" id="IPR020841">
    <property type="entry name" value="PKS_Beta-ketoAc_synthase_dom"/>
</dbReference>
<evidence type="ECO:0000256" key="8">
    <source>
        <dbReference type="ARBA" id="ARBA00023315"/>
    </source>
</evidence>
<dbReference type="InterPro" id="IPR036736">
    <property type="entry name" value="ACP-like_sf"/>
</dbReference>
<dbReference type="InterPro" id="IPR016035">
    <property type="entry name" value="Acyl_Trfase/lysoPLipase"/>
</dbReference>
<feature type="domain" description="Ketosynthase family 3 (KS3)" evidence="12">
    <location>
        <begin position="64"/>
        <end position="480"/>
    </location>
</feature>